<proteinExistence type="predicted"/>
<comment type="caution">
    <text evidence="1">The sequence shown here is derived from an EMBL/GenBank/DDBJ whole genome shotgun (WGS) entry which is preliminary data.</text>
</comment>
<evidence type="ECO:0000313" key="1">
    <source>
        <dbReference type="EMBL" id="KAA6381323.1"/>
    </source>
</evidence>
<dbReference type="Proteomes" id="UP000324800">
    <property type="component" value="Unassembled WGS sequence"/>
</dbReference>
<reference evidence="1 2" key="1">
    <citation type="submission" date="2019-03" db="EMBL/GenBank/DDBJ databases">
        <title>Single cell metagenomics reveals metabolic interactions within the superorganism composed of flagellate Streblomastix strix and complex community of Bacteroidetes bacteria on its surface.</title>
        <authorList>
            <person name="Treitli S.C."/>
            <person name="Kolisko M."/>
            <person name="Husnik F."/>
            <person name="Keeling P."/>
            <person name="Hampl V."/>
        </authorList>
    </citation>
    <scope>NUCLEOTIDE SEQUENCE [LARGE SCALE GENOMIC DNA]</scope>
    <source>
        <strain evidence="1">ST1C</strain>
    </source>
</reference>
<gene>
    <name evidence="1" type="ORF">EZS28_023150</name>
</gene>
<organism evidence="1 2">
    <name type="scientific">Streblomastix strix</name>
    <dbReference type="NCBI Taxonomy" id="222440"/>
    <lineage>
        <taxon>Eukaryota</taxon>
        <taxon>Metamonada</taxon>
        <taxon>Preaxostyla</taxon>
        <taxon>Oxymonadida</taxon>
        <taxon>Streblomastigidae</taxon>
        <taxon>Streblomastix</taxon>
    </lineage>
</organism>
<sequence length="114" mass="12966">MERTSTPTNRVEAFLKLTPLVSTRVDSEIRKIPSPVLQLLFGTLKPIIKNYRRIGNIDNGEKIALYKVLKKTCSFATIACRTKFVADRDKNLPIHHIPRTSKSAATYLNKNQIQ</sequence>
<accession>A0A5J4VFU4</accession>
<protein>
    <submittedName>
        <fullName evidence="1">Uncharacterized protein</fullName>
    </submittedName>
</protein>
<name>A0A5J4VFU4_9EUKA</name>
<dbReference type="EMBL" id="SNRW01007385">
    <property type="protein sequence ID" value="KAA6381323.1"/>
    <property type="molecule type" value="Genomic_DNA"/>
</dbReference>
<evidence type="ECO:0000313" key="2">
    <source>
        <dbReference type="Proteomes" id="UP000324800"/>
    </source>
</evidence>
<dbReference type="AlphaFoldDB" id="A0A5J4VFU4"/>